<organism evidence="1 2">
    <name type="scientific">Bizionia argentinensis JUB59</name>
    <dbReference type="NCBI Taxonomy" id="1046627"/>
    <lineage>
        <taxon>Bacteria</taxon>
        <taxon>Pseudomonadati</taxon>
        <taxon>Bacteroidota</taxon>
        <taxon>Flavobacteriia</taxon>
        <taxon>Flavobacteriales</taxon>
        <taxon>Flavobacteriaceae</taxon>
        <taxon>Bizionia</taxon>
    </lineage>
</organism>
<dbReference type="eggNOG" id="ENOG5032RNC">
    <property type="taxonomic scope" value="Bacteria"/>
</dbReference>
<proteinExistence type="predicted"/>
<comment type="caution">
    <text evidence="1">The sequence shown here is derived from an EMBL/GenBank/DDBJ whole genome shotgun (WGS) entry which is preliminary data.</text>
</comment>
<accession>G2EA02</accession>
<dbReference type="AlphaFoldDB" id="G2EA02"/>
<dbReference type="Proteomes" id="UP000003730">
    <property type="component" value="Unassembled WGS sequence"/>
</dbReference>
<dbReference type="STRING" id="1046627.BZARG_363"/>
<gene>
    <name evidence="1" type="ORF">BZARG_363</name>
</gene>
<evidence type="ECO:0000313" key="1">
    <source>
        <dbReference type="EMBL" id="EGV44820.1"/>
    </source>
</evidence>
<dbReference type="OrthoDB" id="1439895at2"/>
<keyword evidence="2" id="KW-1185">Reference proteome</keyword>
<reference evidence="1 2" key="1">
    <citation type="journal article" date="2008" name="Int. J. Syst. Evol. Microbiol.">
        <title>Bizionia argentinensis sp. nov., isolated from surface marine water in Antarctica.</title>
        <authorList>
            <person name="Bercovich A."/>
            <person name="Vazquez S.C."/>
            <person name="Yankilevich P."/>
            <person name="Coria S.H."/>
            <person name="Foti M."/>
            <person name="Hernandez E."/>
            <person name="Vidal A."/>
            <person name="Ruberto L."/>
            <person name="Melo C."/>
            <person name="Marenssi S."/>
            <person name="Criscuolo M."/>
            <person name="Memoli M."/>
            <person name="Arguelles M."/>
            <person name="Mac Cormack W.P."/>
        </authorList>
    </citation>
    <scope>NUCLEOTIDE SEQUENCE [LARGE SCALE GENOMIC DNA]</scope>
    <source>
        <strain evidence="1 2">JUB59</strain>
    </source>
</reference>
<name>G2EA02_9FLAO</name>
<dbReference type="EMBL" id="AFXZ01000002">
    <property type="protein sequence ID" value="EGV44820.1"/>
    <property type="molecule type" value="Genomic_DNA"/>
</dbReference>
<protein>
    <submittedName>
        <fullName evidence="1">Uncharacterized protein</fullName>
    </submittedName>
</protein>
<evidence type="ECO:0000313" key="2">
    <source>
        <dbReference type="Proteomes" id="UP000003730"/>
    </source>
</evidence>
<sequence>MAKFLAVDANGLNTFISNGDIMLVNPFCKKHTNSKNTDDTASFSQLDHASVQLLTLSINCTTSFQFDLFSWETRDAEFITVFDDHFTSSLSYRYLDNVSPPPRTA</sequence>
<dbReference type="RefSeq" id="WP_008634306.1">
    <property type="nucleotide sequence ID" value="NZ_AFXZ01000002.1"/>
</dbReference>